<keyword evidence="3" id="KW-0963">Cytoplasm</keyword>
<dbReference type="InterPro" id="IPR036390">
    <property type="entry name" value="WH_DNA-bd_sf"/>
</dbReference>
<protein>
    <submittedName>
        <fullName evidence="9">Zinc uptake transcriptional repressor Zur</fullName>
    </submittedName>
</protein>
<evidence type="ECO:0000256" key="3">
    <source>
        <dbReference type="ARBA" id="ARBA00022490"/>
    </source>
</evidence>
<dbReference type="Pfam" id="PF01475">
    <property type="entry name" value="FUR"/>
    <property type="match status" value="1"/>
</dbReference>
<evidence type="ECO:0000256" key="4">
    <source>
        <dbReference type="ARBA" id="ARBA00022491"/>
    </source>
</evidence>
<proteinExistence type="inferred from homology"/>
<dbReference type="Gene3D" id="3.30.1490.190">
    <property type="match status" value="1"/>
</dbReference>
<dbReference type="CDD" id="cd07153">
    <property type="entry name" value="Fur_like"/>
    <property type="match status" value="1"/>
</dbReference>
<evidence type="ECO:0000313" key="10">
    <source>
        <dbReference type="Proteomes" id="UP001500880"/>
    </source>
</evidence>
<evidence type="ECO:0000256" key="5">
    <source>
        <dbReference type="ARBA" id="ARBA00022833"/>
    </source>
</evidence>
<accession>A0ABP3KHW9</accession>
<name>A0ABP3KHW9_9BACI</name>
<keyword evidence="10" id="KW-1185">Reference proteome</keyword>
<comment type="caution">
    <text evidence="9">The sequence shown here is derived from an EMBL/GenBank/DDBJ whole genome shotgun (WGS) entry which is preliminary data.</text>
</comment>
<gene>
    <name evidence="9" type="primary">zur</name>
    <name evidence="9" type="ORF">GCM10008986_01070</name>
</gene>
<sequence length="138" mass="16044">MNANQAIGILKENGYKQTKQREKLIQIFEARQKDQYFPVKDILEEFQDEFPGASYNTVYRNLYTLEDLDILESTSLNGEQLFRLHCDTDGHHHHFICTKCGRTKPVEICAIEQVNSLLPGYVIENHKFEVYGTCPECK</sequence>
<dbReference type="InterPro" id="IPR002481">
    <property type="entry name" value="FUR"/>
</dbReference>
<evidence type="ECO:0000256" key="2">
    <source>
        <dbReference type="ARBA" id="ARBA00007957"/>
    </source>
</evidence>
<keyword evidence="5" id="KW-0862">Zinc</keyword>
<keyword evidence="4" id="KW-0678">Repressor</keyword>
<reference evidence="10" key="1">
    <citation type="journal article" date="2019" name="Int. J. Syst. Evol. Microbiol.">
        <title>The Global Catalogue of Microorganisms (GCM) 10K type strain sequencing project: providing services to taxonomists for standard genome sequencing and annotation.</title>
        <authorList>
            <consortium name="The Broad Institute Genomics Platform"/>
            <consortium name="The Broad Institute Genome Sequencing Center for Infectious Disease"/>
            <person name="Wu L."/>
            <person name="Ma J."/>
        </authorList>
    </citation>
    <scope>NUCLEOTIDE SEQUENCE [LARGE SCALE GENOMIC DNA]</scope>
    <source>
        <strain evidence="10">JCM 12389</strain>
    </source>
</reference>
<dbReference type="EMBL" id="BAAADO010000001">
    <property type="protein sequence ID" value="GAA0480351.1"/>
    <property type="molecule type" value="Genomic_DNA"/>
</dbReference>
<evidence type="ECO:0000313" key="9">
    <source>
        <dbReference type="EMBL" id="GAA0480351.1"/>
    </source>
</evidence>
<evidence type="ECO:0000256" key="6">
    <source>
        <dbReference type="ARBA" id="ARBA00023015"/>
    </source>
</evidence>
<dbReference type="Gene3D" id="1.10.10.10">
    <property type="entry name" value="Winged helix-like DNA-binding domain superfamily/Winged helix DNA-binding domain"/>
    <property type="match status" value="1"/>
</dbReference>
<evidence type="ECO:0000256" key="8">
    <source>
        <dbReference type="ARBA" id="ARBA00023163"/>
    </source>
</evidence>
<dbReference type="PANTHER" id="PTHR33202:SF1">
    <property type="entry name" value="FERRIC UPTAKE REGULATION PROTEIN"/>
    <property type="match status" value="1"/>
</dbReference>
<organism evidence="9 10">
    <name type="scientific">Salinibacillus aidingensis</name>
    <dbReference type="NCBI Taxonomy" id="237684"/>
    <lineage>
        <taxon>Bacteria</taxon>
        <taxon>Bacillati</taxon>
        <taxon>Bacillota</taxon>
        <taxon>Bacilli</taxon>
        <taxon>Bacillales</taxon>
        <taxon>Bacillaceae</taxon>
        <taxon>Salinibacillus</taxon>
    </lineage>
</organism>
<evidence type="ECO:0000256" key="1">
    <source>
        <dbReference type="ARBA" id="ARBA00004496"/>
    </source>
</evidence>
<comment type="similarity">
    <text evidence="2">Belongs to the Fur family.</text>
</comment>
<keyword evidence="8" id="KW-0804">Transcription</keyword>
<dbReference type="SUPFAM" id="SSF46785">
    <property type="entry name" value="Winged helix' DNA-binding domain"/>
    <property type="match status" value="1"/>
</dbReference>
<dbReference type="InterPro" id="IPR043135">
    <property type="entry name" value="Fur_C"/>
</dbReference>
<keyword evidence="7" id="KW-0238">DNA-binding</keyword>
<dbReference type="PANTHER" id="PTHR33202">
    <property type="entry name" value="ZINC UPTAKE REGULATION PROTEIN"/>
    <property type="match status" value="1"/>
</dbReference>
<dbReference type="InterPro" id="IPR036388">
    <property type="entry name" value="WH-like_DNA-bd_sf"/>
</dbReference>
<comment type="subcellular location">
    <subcellularLocation>
        <location evidence="1">Cytoplasm</location>
    </subcellularLocation>
</comment>
<keyword evidence="6" id="KW-0805">Transcription regulation</keyword>
<dbReference type="Proteomes" id="UP001500880">
    <property type="component" value="Unassembled WGS sequence"/>
</dbReference>
<evidence type="ECO:0000256" key="7">
    <source>
        <dbReference type="ARBA" id="ARBA00023125"/>
    </source>
</evidence>